<evidence type="ECO:0000313" key="3">
    <source>
        <dbReference type="Proteomes" id="UP001055104"/>
    </source>
</evidence>
<dbReference type="KEGG" id="bdo:EL88_09450"/>
<dbReference type="InterPro" id="IPR012547">
    <property type="entry name" value="PDDEXK_9"/>
</dbReference>
<accession>A0AA37P2T0</accession>
<dbReference type="PANTHER" id="PTHR34825:SF1">
    <property type="entry name" value="AAA-ATPASE-LIKE DOMAIN-CONTAINING PROTEIN"/>
    <property type="match status" value="1"/>
</dbReference>
<gene>
    <name evidence="2" type="ORF">CE91St7_36350</name>
</gene>
<evidence type="ECO:0000313" key="2">
    <source>
        <dbReference type="EMBL" id="GKH82751.1"/>
    </source>
</evidence>
<dbReference type="Proteomes" id="UP001055104">
    <property type="component" value="Unassembled WGS sequence"/>
</dbReference>
<evidence type="ECO:0000259" key="1">
    <source>
        <dbReference type="Pfam" id="PF09820"/>
    </source>
</evidence>
<feature type="domain" description="AAA-ATPase-like" evidence="1">
    <location>
        <begin position="2"/>
        <end position="75"/>
    </location>
</feature>
<organism evidence="2 3">
    <name type="scientific">Phocaeicola dorei</name>
    <dbReference type="NCBI Taxonomy" id="357276"/>
    <lineage>
        <taxon>Bacteria</taxon>
        <taxon>Pseudomonadati</taxon>
        <taxon>Bacteroidota</taxon>
        <taxon>Bacteroidia</taxon>
        <taxon>Bacteroidales</taxon>
        <taxon>Bacteroidaceae</taxon>
        <taxon>Phocaeicola</taxon>
    </lineage>
</organism>
<reference evidence="2" key="1">
    <citation type="submission" date="2022-01" db="EMBL/GenBank/DDBJ databases">
        <title>Novel bile acid biosynthetic pathways are enriched in the microbiome of centenarians.</title>
        <authorList>
            <person name="Sato Y."/>
            <person name="Atarashi K."/>
            <person name="Plichta R.D."/>
            <person name="Arai Y."/>
            <person name="Sasajima S."/>
            <person name="Kearney M.S."/>
            <person name="Suda W."/>
            <person name="Takeshita K."/>
            <person name="Sasaki T."/>
            <person name="Okamoto S."/>
            <person name="Skelly N.A."/>
            <person name="Okamura Y."/>
            <person name="Vlamakis H."/>
            <person name="Li Y."/>
            <person name="Tanoue T."/>
            <person name="Takei H."/>
            <person name="Nittono H."/>
            <person name="Narushima S."/>
            <person name="Irie J."/>
            <person name="Itoh H."/>
            <person name="Moriya K."/>
            <person name="Sugiura Y."/>
            <person name="Suematsu M."/>
            <person name="Moritoki N."/>
            <person name="Shibata S."/>
            <person name="Littman R.D."/>
            <person name="Fischbach A.M."/>
            <person name="Uwamino Y."/>
            <person name="Inoue T."/>
            <person name="Honda A."/>
            <person name="Hattori M."/>
            <person name="Murai T."/>
            <person name="Xavier J.R."/>
            <person name="Hirose N."/>
            <person name="Honda K."/>
        </authorList>
    </citation>
    <scope>NUCLEOTIDE SEQUENCE</scope>
    <source>
        <strain evidence="2">CE91-St7</strain>
    </source>
</reference>
<name>A0AA37P2T0_9BACT</name>
<dbReference type="PANTHER" id="PTHR34825">
    <property type="entry name" value="CONSERVED PROTEIN, WITH A WEAK D-GALACTARATE DEHYDRATASE/ALTRONATE HYDROLASE DOMAIN"/>
    <property type="match status" value="1"/>
</dbReference>
<proteinExistence type="predicted"/>
<dbReference type="Pfam" id="PF09820">
    <property type="entry name" value="AAA-ATPase_like"/>
    <property type="match status" value="1"/>
</dbReference>
<dbReference type="Pfam" id="PF08011">
    <property type="entry name" value="PDDEXK_9"/>
    <property type="match status" value="1"/>
</dbReference>
<comment type="caution">
    <text evidence="2">The sequence shown here is derived from an EMBL/GenBank/DDBJ whole genome shotgun (WGS) entry which is preliminary data.</text>
</comment>
<sequence length="390" mass="45658">MKTLIMRACEQTGRQVVVLIDEYDAPLLDVMHEEENLPVLRNVIRNFYSPLKACDPYLRFVFLTGITKFSQLSIFSELNNISNVSMDEPYAAVCGITEEEMLERMLGHIECLAGALEMTCEETRLKLKEKYDGYHFTWPSPDIYNPFSLLNALERKKIDNYWFGSGTPTYLVEMLRKFHVLPSEVGHSMQAMASDFDAPTEKMESIVPLLYQSGYLTIKGYDKEFGMYRLGFPNREVEEGFVRFLLPFYANVNKVESPFEIQKFVREVRSGDYDSFFRRLQSFFADTTYEVIREQELHYENVLFIVFKLVGFYTQVEYHTSKGRIDLVLQTHKFIYVMEFKLDGTAEEALQQINDKHYALPFASDRRKLFKIGVNFSAETRNIEKWIVEE</sequence>
<dbReference type="EMBL" id="BQOB01000001">
    <property type="protein sequence ID" value="GKH82751.1"/>
    <property type="molecule type" value="Genomic_DNA"/>
</dbReference>
<protein>
    <recommendedName>
        <fullName evidence="1">AAA-ATPase-like domain-containing protein</fullName>
    </recommendedName>
</protein>
<dbReference type="AlphaFoldDB" id="A0AA37P2T0"/>
<dbReference type="InterPro" id="IPR018631">
    <property type="entry name" value="AAA-ATPase-like_dom"/>
</dbReference>